<name>A0A8H5ASJ6_9AGAR</name>
<dbReference type="GO" id="GO:0016020">
    <property type="term" value="C:membrane"/>
    <property type="evidence" value="ECO:0007669"/>
    <property type="project" value="InterPro"/>
</dbReference>
<evidence type="ECO:0000256" key="10">
    <source>
        <dbReference type="ARBA" id="ARBA00026133"/>
    </source>
</evidence>
<feature type="compositionally biased region" description="Basic and acidic residues" evidence="14">
    <location>
        <begin position="813"/>
        <end position="828"/>
    </location>
</feature>
<reference evidence="18 19" key="1">
    <citation type="journal article" date="2020" name="ISME J.">
        <title>Uncovering the hidden diversity of litter-decomposition mechanisms in mushroom-forming fungi.</title>
        <authorList>
            <person name="Floudas D."/>
            <person name="Bentzer J."/>
            <person name="Ahren D."/>
            <person name="Johansson T."/>
            <person name="Persson P."/>
            <person name="Tunlid A."/>
        </authorList>
    </citation>
    <scope>NUCLEOTIDE SEQUENCE [LARGE SCALE GENOMIC DNA]</scope>
    <source>
        <strain evidence="18 19">CBS 101986</strain>
    </source>
</reference>
<keyword evidence="7" id="KW-0653">Protein transport</keyword>
<feature type="compositionally biased region" description="Polar residues" evidence="14">
    <location>
        <begin position="715"/>
        <end position="731"/>
    </location>
</feature>
<accession>A0A8H5ASJ6</accession>
<feature type="domain" description="V-SNARE coiled-coil homology" evidence="17">
    <location>
        <begin position="126"/>
        <end position="186"/>
    </location>
</feature>
<evidence type="ECO:0000256" key="3">
    <source>
        <dbReference type="ARBA" id="ARBA00022692"/>
    </source>
</evidence>
<evidence type="ECO:0000259" key="16">
    <source>
        <dbReference type="PROSITE" id="PS50859"/>
    </source>
</evidence>
<keyword evidence="4" id="KW-0479">Metal-binding</keyword>
<dbReference type="SUPFAM" id="SSF64356">
    <property type="entry name" value="SNARE-like"/>
    <property type="match status" value="1"/>
</dbReference>
<feature type="region of interest" description="Disordered" evidence="14">
    <location>
        <begin position="369"/>
        <end position="403"/>
    </location>
</feature>
<feature type="compositionally biased region" description="Polar residues" evidence="14">
    <location>
        <begin position="591"/>
        <end position="601"/>
    </location>
</feature>
<feature type="compositionally biased region" description="Low complexity" evidence="14">
    <location>
        <begin position="450"/>
        <end position="468"/>
    </location>
</feature>
<feature type="compositionally biased region" description="Polar residues" evidence="14">
    <location>
        <begin position="764"/>
        <end position="778"/>
    </location>
</feature>
<feature type="region of interest" description="Disordered" evidence="14">
    <location>
        <begin position="568"/>
        <end position="640"/>
    </location>
</feature>
<feature type="domain" description="RING-type" evidence="15">
    <location>
        <begin position="212"/>
        <end position="233"/>
    </location>
</feature>
<dbReference type="PROSITE" id="PS50089">
    <property type="entry name" value="ZF_RING_2"/>
    <property type="match status" value="1"/>
</dbReference>
<dbReference type="Gene3D" id="3.30.40.10">
    <property type="entry name" value="Zinc/RING finger domain, C3HC4 (zinc finger)"/>
    <property type="match status" value="1"/>
</dbReference>
<dbReference type="OrthoDB" id="248747at2759"/>
<sequence length="957" mass="106832">MSLIHALVAQGPTILAEHQAGKRDFSQATQTILSKIPPNNSKLTYVWEQYLFHYISDGGFTYLVMADDSAGRRMPFAFLADLQRKFTSAPSSSSSEEIPAYGLQGSFGPTIAALVHQYNTAPPADELSRAQSELNQVKDIMVQNVEQILSRGERIELLVDKTDVMAGQATAFRRGARTVRRQMWWKNKKILGLSILVGLVNMSSKSPHAIACGHIFCRDCLYSNTPPLCPLCRKAYLPNKMKKLHVDRPEEVDDRKEVDLLQRLALSWDTPPEQLQQVVDEVDTWLATRDEDSCISLRKARTTLERHKALKGSEAELRNVISYYEEEKHRLEQENYLAREQAAMQIQIHEETHRTQLRELTKELAMWKLRSKNEPRPSPAPGYGSYGATRNPLPPPPEPISTDQVPTFEQVMSQSGASMRFSELPSESPRYRYEGESRSRRHRPSEDRVSLYTSYTSHTPSSSSSNHYVQPHVSPAHEYRSPHMASPDPHQPLQVQHYPGRPLDVFGLTSELIHEYGVGFAQGQRSAFRNRHDSVVIPPIYADPSSSRATVQSGAYIDEESAENGNLYAAQPQPAPSASFGRRSHHRRRSTLQSSIVSSSPSRDHGAERRPESRSRSRSRSRGYTPSASSSSRSTRSQHAEVANPYVANVPDAAAQHSNASQSVGGRASPPISMRSQATMLTNNSWGTLFSNKTEGSFNLGLRVWRDMDPMGGNSDASSARTRNSSISDMSSLGLGMNDEAAREASPARGVRDMRGVLPGQDPDLSSSSLSEAETVRQQSREHRGRYRATTALEQREYPVDSYRSENSSTARLPEHDDRRHGYSRENRTSSSSYRSPTAIDPRSYSSDYHEAPPPSMPYRDSEHSSYGRLRRSGQPLRASDTLPVESPGFPVSVEYTTEEDGDYRRHEGHSISTTETTSFTGNALGLELTSSGEISAPAPIVPTNSMMRTWSDHNRN</sequence>
<dbReference type="InterPro" id="IPR013083">
    <property type="entry name" value="Znf_RING/FYVE/PHD"/>
</dbReference>
<dbReference type="GO" id="GO:0012505">
    <property type="term" value="C:endomembrane system"/>
    <property type="evidence" value="ECO:0007669"/>
    <property type="project" value="UniProtKB-SubCell"/>
</dbReference>
<evidence type="ECO:0000313" key="18">
    <source>
        <dbReference type="EMBL" id="KAF5310101.1"/>
    </source>
</evidence>
<evidence type="ECO:0000256" key="12">
    <source>
        <dbReference type="PROSITE-ProRule" id="PRU00175"/>
    </source>
</evidence>
<keyword evidence="3" id="KW-0812">Transmembrane</keyword>
<dbReference type="InterPro" id="IPR042855">
    <property type="entry name" value="V_SNARE_CC"/>
</dbReference>
<organism evidence="18 19">
    <name type="scientific">Psilocybe cf. subviscida</name>
    <dbReference type="NCBI Taxonomy" id="2480587"/>
    <lineage>
        <taxon>Eukaryota</taxon>
        <taxon>Fungi</taxon>
        <taxon>Dikarya</taxon>
        <taxon>Basidiomycota</taxon>
        <taxon>Agaricomycotina</taxon>
        <taxon>Agaricomycetes</taxon>
        <taxon>Agaricomycetidae</taxon>
        <taxon>Agaricales</taxon>
        <taxon>Agaricineae</taxon>
        <taxon>Strophariaceae</taxon>
        <taxon>Psilocybe</taxon>
    </lineage>
</organism>
<dbReference type="SUPFAM" id="SSF58038">
    <property type="entry name" value="SNARE fusion complex"/>
    <property type="match status" value="1"/>
</dbReference>
<feature type="region of interest" description="Disordered" evidence="14">
    <location>
        <begin position="415"/>
        <end position="498"/>
    </location>
</feature>
<evidence type="ECO:0000259" key="15">
    <source>
        <dbReference type="PROSITE" id="PS50089"/>
    </source>
</evidence>
<dbReference type="GO" id="GO:0016192">
    <property type="term" value="P:vesicle-mediated transport"/>
    <property type="evidence" value="ECO:0007669"/>
    <property type="project" value="InterPro"/>
</dbReference>
<dbReference type="PROSITE" id="PS50859">
    <property type="entry name" value="LONGIN"/>
    <property type="match status" value="1"/>
</dbReference>
<dbReference type="GO" id="GO:0005737">
    <property type="term" value="C:cytoplasm"/>
    <property type="evidence" value="ECO:0007669"/>
    <property type="project" value="UniProtKB-ARBA"/>
</dbReference>
<comment type="subcellular location">
    <subcellularLocation>
        <location evidence="11">Endomembrane system</location>
        <topology evidence="11">Single-pass type IV membrane protein</topology>
    </subcellularLocation>
</comment>
<evidence type="ECO:0000259" key="17">
    <source>
        <dbReference type="PROSITE" id="PS50892"/>
    </source>
</evidence>
<evidence type="ECO:0000256" key="8">
    <source>
        <dbReference type="ARBA" id="ARBA00022989"/>
    </source>
</evidence>
<dbReference type="FunFam" id="3.30.450.50:FF:000015">
    <property type="entry name" value="Synaptobrevin 2 isoform 1"/>
    <property type="match status" value="1"/>
</dbReference>
<keyword evidence="13" id="KW-0175">Coiled coil</keyword>
<evidence type="ECO:0000256" key="14">
    <source>
        <dbReference type="SAM" id="MobiDB-lite"/>
    </source>
</evidence>
<feature type="compositionally biased region" description="Basic and acidic residues" evidence="14">
    <location>
        <begin position="429"/>
        <end position="449"/>
    </location>
</feature>
<dbReference type="FunFam" id="1.20.5.110:FF:000004">
    <property type="entry name" value="Vesicle-associated membrane protein 7"/>
    <property type="match status" value="1"/>
</dbReference>
<proteinExistence type="inferred from homology"/>
<dbReference type="PROSITE" id="PS50892">
    <property type="entry name" value="V_SNARE"/>
    <property type="match status" value="1"/>
</dbReference>
<comment type="caution">
    <text evidence="18">The sequence shown here is derived from an EMBL/GenBank/DDBJ whole genome shotgun (WGS) entry which is preliminary data.</text>
</comment>
<keyword evidence="6" id="KW-0862">Zinc</keyword>
<dbReference type="Gene3D" id="1.20.5.110">
    <property type="match status" value="1"/>
</dbReference>
<feature type="domain" description="Longin" evidence="16">
    <location>
        <begin position="3"/>
        <end position="111"/>
    </location>
</feature>
<dbReference type="AlphaFoldDB" id="A0A8H5ASJ6"/>
<dbReference type="GO" id="GO:0015031">
    <property type="term" value="P:protein transport"/>
    <property type="evidence" value="ECO:0007669"/>
    <property type="project" value="UniProtKB-KW"/>
</dbReference>
<dbReference type="SUPFAM" id="SSF57850">
    <property type="entry name" value="RING/U-box"/>
    <property type="match status" value="1"/>
</dbReference>
<dbReference type="PANTHER" id="PTHR21136:SF168">
    <property type="entry name" value="VESICLE-ASSOCIATED MEMBRANE PROTEIN 9"/>
    <property type="match status" value="1"/>
</dbReference>
<dbReference type="Proteomes" id="UP000567179">
    <property type="component" value="Unassembled WGS sequence"/>
</dbReference>
<feature type="compositionally biased region" description="Basic and acidic residues" evidence="14">
    <location>
        <begin position="602"/>
        <end position="615"/>
    </location>
</feature>
<dbReference type="SMART" id="SM01270">
    <property type="entry name" value="Longin"/>
    <property type="match status" value="1"/>
</dbReference>
<dbReference type="PANTHER" id="PTHR21136">
    <property type="entry name" value="SNARE PROTEINS"/>
    <property type="match status" value="1"/>
</dbReference>
<feature type="compositionally biased region" description="Low complexity" evidence="14">
    <location>
        <begin position="569"/>
        <end position="579"/>
    </location>
</feature>
<dbReference type="InterPro" id="IPR001388">
    <property type="entry name" value="Synaptobrevin-like"/>
</dbReference>
<dbReference type="PROSITE" id="PS00518">
    <property type="entry name" value="ZF_RING_1"/>
    <property type="match status" value="1"/>
</dbReference>
<protein>
    <recommendedName>
        <fullName evidence="10">Synaptobrevin homolog YKT6</fullName>
    </recommendedName>
</protein>
<evidence type="ECO:0000256" key="1">
    <source>
        <dbReference type="ARBA" id="ARBA00008025"/>
    </source>
</evidence>
<dbReference type="GO" id="GO:0008270">
    <property type="term" value="F:zinc ion binding"/>
    <property type="evidence" value="ECO:0007669"/>
    <property type="project" value="UniProtKB-KW"/>
</dbReference>
<evidence type="ECO:0000313" key="19">
    <source>
        <dbReference type="Proteomes" id="UP000567179"/>
    </source>
</evidence>
<evidence type="ECO:0000256" key="6">
    <source>
        <dbReference type="ARBA" id="ARBA00022833"/>
    </source>
</evidence>
<dbReference type="Pfam" id="PF13774">
    <property type="entry name" value="Longin"/>
    <property type="match status" value="1"/>
</dbReference>
<dbReference type="InterPro" id="IPR001841">
    <property type="entry name" value="Znf_RING"/>
</dbReference>
<dbReference type="InterPro" id="IPR017907">
    <property type="entry name" value="Znf_RING_CS"/>
</dbReference>
<dbReference type="InterPro" id="IPR011012">
    <property type="entry name" value="Longin-like_dom_sf"/>
</dbReference>
<evidence type="ECO:0000256" key="5">
    <source>
        <dbReference type="ARBA" id="ARBA00022771"/>
    </source>
</evidence>
<keyword evidence="19" id="KW-1185">Reference proteome</keyword>
<dbReference type="CDD" id="cd15843">
    <property type="entry name" value="R-SNARE"/>
    <property type="match status" value="1"/>
</dbReference>
<feature type="region of interest" description="Disordered" evidence="14">
    <location>
        <begin position="711"/>
        <end position="892"/>
    </location>
</feature>
<keyword evidence="9" id="KW-0472">Membrane</keyword>
<dbReference type="EMBL" id="JAACJJ010000058">
    <property type="protein sequence ID" value="KAF5310101.1"/>
    <property type="molecule type" value="Genomic_DNA"/>
</dbReference>
<comment type="similarity">
    <text evidence="1">Belongs to the synaptobrevin family.</text>
</comment>
<dbReference type="CDD" id="cd14824">
    <property type="entry name" value="Longin"/>
    <property type="match status" value="1"/>
</dbReference>
<evidence type="ECO:0000256" key="4">
    <source>
        <dbReference type="ARBA" id="ARBA00022723"/>
    </source>
</evidence>
<keyword evidence="8" id="KW-1133">Transmembrane helix</keyword>
<feature type="compositionally biased region" description="Low complexity" evidence="14">
    <location>
        <begin position="622"/>
        <end position="637"/>
    </location>
</feature>
<dbReference type="InterPro" id="IPR051097">
    <property type="entry name" value="Synaptobrevin-like_transport"/>
</dbReference>
<keyword evidence="2" id="KW-0813">Transport</keyword>
<evidence type="ECO:0000256" key="11">
    <source>
        <dbReference type="ARBA" id="ARBA00046280"/>
    </source>
</evidence>
<keyword evidence="5 12" id="KW-0863">Zinc-finger</keyword>
<evidence type="ECO:0000256" key="9">
    <source>
        <dbReference type="ARBA" id="ARBA00023136"/>
    </source>
</evidence>
<evidence type="ECO:0000256" key="2">
    <source>
        <dbReference type="ARBA" id="ARBA00022448"/>
    </source>
</evidence>
<evidence type="ECO:0000256" key="13">
    <source>
        <dbReference type="PROSITE-ProRule" id="PRU00290"/>
    </source>
</evidence>
<gene>
    <name evidence="18" type="ORF">D9619_010359</name>
</gene>
<dbReference type="Gene3D" id="3.30.450.50">
    <property type="entry name" value="Longin domain"/>
    <property type="match status" value="1"/>
</dbReference>
<dbReference type="PRINTS" id="PR00219">
    <property type="entry name" value="SYNAPTOBREVN"/>
</dbReference>
<dbReference type="InterPro" id="IPR010908">
    <property type="entry name" value="Longin_dom"/>
</dbReference>
<dbReference type="Pfam" id="PF00957">
    <property type="entry name" value="Synaptobrevin"/>
    <property type="match status" value="1"/>
</dbReference>
<evidence type="ECO:0000256" key="7">
    <source>
        <dbReference type="ARBA" id="ARBA00022927"/>
    </source>
</evidence>